<feature type="compositionally biased region" description="Low complexity" evidence="5">
    <location>
        <begin position="319"/>
        <end position="358"/>
    </location>
</feature>
<keyword evidence="4" id="KW-0217">Developmental protein</keyword>
<evidence type="ECO:0000313" key="6">
    <source>
        <dbReference type="EMBL" id="KAG2640227.1"/>
    </source>
</evidence>
<dbReference type="PANTHER" id="PTHR31791">
    <property type="entry name" value="FRIGIDA-LIKE PROTEIN 3-RELATED"/>
    <property type="match status" value="1"/>
</dbReference>
<protein>
    <recommendedName>
        <fullName evidence="4">FRIGIDA-like protein</fullName>
    </recommendedName>
</protein>
<evidence type="ECO:0000256" key="3">
    <source>
        <dbReference type="ARBA" id="ARBA00023089"/>
    </source>
</evidence>
<organism evidence="6 7">
    <name type="scientific">Panicum virgatum</name>
    <name type="common">Blackwell switchgrass</name>
    <dbReference type="NCBI Taxonomy" id="38727"/>
    <lineage>
        <taxon>Eukaryota</taxon>
        <taxon>Viridiplantae</taxon>
        <taxon>Streptophyta</taxon>
        <taxon>Embryophyta</taxon>
        <taxon>Tracheophyta</taxon>
        <taxon>Spermatophyta</taxon>
        <taxon>Magnoliopsida</taxon>
        <taxon>Liliopsida</taxon>
        <taxon>Poales</taxon>
        <taxon>Poaceae</taxon>
        <taxon>PACMAD clade</taxon>
        <taxon>Panicoideae</taxon>
        <taxon>Panicodae</taxon>
        <taxon>Paniceae</taxon>
        <taxon>Panicinae</taxon>
        <taxon>Panicum</taxon>
        <taxon>Panicum sect. Hiantes</taxon>
    </lineage>
</organism>
<dbReference type="EMBL" id="CM029039">
    <property type="protein sequence ID" value="KAG2640227.1"/>
    <property type="molecule type" value="Genomic_DNA"/>
</dbReference>
<evidence type="ECO:0000256" key="5">
    <source>
        <dbReference type="SAM" id="MobiDB-lite"/>
    </source>
</evidence>
<evidence type="ECO:0000256" key="4">
    <source>
        <dbReference type="RuleBase" id="RU364012"/>
    </source>
</evidence>
<name>A0A8T0W0M0_PANVG</name>
<feature type="compositionally biased region" description="Low complexity" evidence="5">
    <location>
        <begin position="269"/>
        <end position="282"/>
    </location>
</feature>
<dbReference type="GO" id="GO:0009908">
    <property type="term" value="P:flower development"/>
    <property type="evidence" value="ECO:0007669"/>
    <property type="project" value="UniProtKB-KW"/>
</dbReference>
<dbReference type="AlphaFoldDB" id="A0A8T0W0M0"/>
<gene>
    <name evidence="6" type="ORF">PVAP13_2KG059500</name>
</gene>
<proteinExistence type="inferred from homology"/>
<dbReference type="InterPro" id="IPR012474">
    <property type="entry name" value="Frigida"/>
</dbReference>
<evidence type="ECO:0000313" key="7">
    <source>
        <dbReference type="Proteomes" id="UP000823388"/>
    </source>
</evidence>
<comment type="caution">
    <text evidence="6">The sequence shown here is derived from an EMBL/GenBank/DDBJ whole genome shotgun (WGS) entry which is preliminary data.</text>
</comment>
<dbReference type="PANTHER" id="PTHR31791:SF2">
    <property type="entry name" value="FRIGIDA-LIKE PROTEIN 4A-RELATED"/>
    <property type="match status" value="1"/>
</dbReference>
<evidence type="ECO:0000256" key="1">
    <source>
        <dbReference type="ARBA" id="ARBA00008956"/>
    </source>
</evidence>
<accession>A0A8T0W0M0</accession>
<feature type="region of interest" description="Disordered" evidence="5">
    <location>
        <begin position="1"/>
        <end position="20"/>
    </location>
</feature>
<feature type="compositionally biased region" description="Low complexity" evidence="5">
    <location>
        <begin position="1"/>
        <end position="11"/>
    </location>
</feature>
<reference evidence="6" key="1">
    <citation type="submission" date="2020-05" db="EMBL/GenBank/DDBJ databases">
        <title>WGS assembly of Panicum virgatum.</title>
        <authorList>
            <person name="Lovell J.T."/>
            <person name="Jenkins J."/>
            <person name="Shu S."/>
            <person name="Juenger T.E."/>
            <person name="Schmutz J."/>
        </authorList>
    </citation>
    <scope>NUCLEOTIDE SEQUENCE</scope>
    <source>
        <strain evidence="6">AP13</strain>
    </source>
</reference>
<dbReference type="Proteomes" id="UP000823388">
    <property type="component" value="Chromosome 2K"/>
</dbReference>
<dbReference type="Pfam" id="PF07899">
    <property type="entry name" value="Frigida"/>
    <property type="match status" value="1"/>
</dbReference>
<keyword evidence="7" id="KW-1185">Reference proteome</keyword>
<keyword evidence="2 4" id="KW-0221">Differentiation</keyword>
<dbReference type="GO" id="GO:0030154">
    <property type="term" value="P:cell differentiation"/>
    <property type="evidence" value="ECO:0007669"/>
    <property type="project" value="UniProtKB-KW"/>
</dbReference>
<sequence length="457" mass="47997">MASPAAAAAAEEAGEGPVTGDMVSAGFAELERQQQLLATCTRLYQQLADHFGSLERGLAARSDALRARRRAFDARTHRALDALHRREASIDGSVSRALDQLGSLPAAGAEEGEAGGLAEGLRALCARMDSAAFLGFVVARRKEADALRAEMPPALKLCVDPAKFVMDAVVHVFPVDRREVRSPADLAWACVLILEAAVPALADPDPEIGSARPLVPRAARERARGMAREWKEAAERKGGVEGAKPPDAHAFLQHVATFAVAKTEKKKAASSATSGGSSGPATKRIRASNGGPMPPAKAGRLTNNASVSSFPAPTTFARSPSHTSYATTSPSHTSYATTSPSYTSYATTSPSHTSYATASPSHASYATASPSHASYATASPYPYDRPAGHGLYCNRSPPAIREAYVYPAEEVASVNVGIAMPYSTPPMSYPAPYGGYANGMAAYNNGMAPAFHQAYYR</sequence>
<evidence type="ECO:0000256" key="2">
    <source>
        <dbReference type="ARBA" id="ARBA00022782"/>
    </source>
</evidence>
<comment type="similarity">
    <text evidence="1 4">Belongs to the Frigida family.</text>
</comment>
<feature type="region of interest" description="Disordered" evidence="5">
    <location>
        <begin position="269"/>
        <end position="358"/>
    </location>
</feature>
<keyword evidence="3 4" id="KW-0287">Flowering</keyword>
<feature type="compositionally biased region" description="Polar residues" evidence="5">
    <location>
        <begin position="301"/>
        <end position="318"/>
    </location>
</feature>